<dbReference type="Proteomes" id="UP000005940">
    <property type="component" value="Chromosome"/>
</dbReference>
<organism evidence="2 3">
    <name type="scientific">Streptomyces tsukubensis (strain DSM 42081 / NBRC 108919 / NRRL 18488 / 9993)</name>
    <dbReference type="NCBI Taxonomy" id="1114943"/>
    <lineage>
        <taxon>Bacteria</taxon>
        <taxon>Bacillati</taxon>
        <taxon>Actinomycetota</taxon>
        <taxon>Actinomycetes</taxon>
        <taxon>Kitasatosporales</taxon>
        <taxon>Streptomycetaceae</taxon>
        <taxon>Streptomyces</taxon>
    </lineage>
</organism>
<evidence type="ECO:0000313" key="2">
    <source>
        <dbReference type="EMBL" id="QKM66023.1"/>
    </source>
</evidence>
<protein>
    <submittedName>
        <fullName evidence="2">Uncharacterized protein</fullName>
    </submittedName>
</protein>
<reference evidence="2 3" key="1">
    <citation type="journal article" date="2012" name="J. Bacteriol.">
        <title>Draft genome of Streptomyces tsukubaensis NRRL 18488, the producer of the clinically important immunosuppressant tacrolimus (FK506).</title>
        <authorList>
            <person name="Barreiro C."/>
            <person name="Prieto C."/>
            <person name="Sola-Landa A."/>
            <person name="Solera E."/>
            <person name="Martinez-Castro M."/>
            <person name="Perez-Redondo R."/>
            <person name="Garcia-Estrada C."/>
            <person name="Aparicio J.F."/>
            <person name="Fernandez-Martinez L.T."/>
            <person name="Santos-Aberturas J."/>
            <person name="Salehi-Najafabadi Z."/>
            <person name="Rodriguez-Garcia A."/>
            <person name="Tauch A."/>
            <person name="Martin J.F."/>
        </authorList>
    </citation>
    <scope>NUCLEOTIDE SEQUENCE [LARGE SCALE GENOMIC DNA]</scope>
    <source>
        <strain evidence="3">DSM 42081 / NBRC 108919 / NRRL 18488 / 9993</strain>
    </source>
</reference>
<evidence type="ECO:0000313" key="3">
    <source>
        <dbReference type="Proteomes" id="UP000005940"/>
    </source>
</evidence>
<feature type="region of interest" description="Disordered" evidence="1">
    <location>
        <begin position="1"/>
        <end position="21"/>
    </location>
</feature>
<gene>
    <name evidence="2" type="ORF">STSU_001455</name>
</gene>
<evidence type="ECO:0000256" key="1">
    <source>
        <dbReference type="SAM" id="MobiDB-lite"/>
    </source>
</evidence>
<dbReference type="EMBL" id="CP029159">
    <property type="protein sequence ID" value="QKM66023.1"/>
    <property type="molecule type" value="Genomic_DNA"/>
</dbReference>
<sequence length="72" mass="7283">MGGALSAAKGAGQGVCSPRARGWSQRHRGHYCVPGVLPAGAGMVPADLRTCGPADPAARLLCSPRARGWSTV</sequence>
<keyword evidence="3" id="KW-1185">Reference proteome</keyword>
<proteinExistence type="predicted"/>
<accession>A0A7G3U6P9</accession>
<dbReference type="AlphaFoldDB" id="A0A7G3U6P9"/>
<name>A0A7G3U6P9_STRT9</name>